<dbReference type="WBParaSite" id="EVEC_0000709101-mRNA-1">
    <property type="protein sequence ID" value="EVEC_0000709101-mRNA-1"/>
    <property type="gene ID" value="EVEC_0000709101"/>
</dbReference>
<protein>
    <submittedName>
        <fullName evidence="3">Transcription factor protein</fullName>
    </submittedName>
</protein>
<dbReference type="AlphaFoldDB" id="A0A158QAV9"/>
<gene>
    <name evidence="1" type="ORF">EVEC_LOCUS6612</name>
</gene>
<reference evidence="3" key="1">
    <citation type="submission" date="2016-04" db="UniProtKB">
        <authorList>
            <consortium name="WormBaseParasite"/>
        </authorList>
    </citation>
    <scope>IDENTIFICATION</scope>
</reference>
<dbReference type="EMBL" id="UXUI01008581">
    <property type="protein sequence ID" value="VDD91861.1"/>
    <property type="molecule type" value="Genomic_DNA"/>
</dbReference>
<dbReference type="Proteomes" id="UP000274131">
    <property type="component" value="Unassembled WGS sequence"/>
</dbReference>
<keyword evidence="2" id="KW-1185">Reference proteome</keyword>
<evidence type="ECO:0000313" key="1">
    <source>
        <dbReference type="EMBL" id="VDD91861.1"/>
    </source>
</evidence>
<organism evidence="3">
    <name type="scientific">Enterobius vermicularis</name>
    <name type="common">Human pinworm</name>
    <dbReference type="NCBI Taxonomy" id="51028"/>
    <lineage>
        <taxon>Eukaryota</taxon>
        <taxon>Metazoa</taxon>
        <taxon>Ecdysozoa</taxon>
        <taxon>Nematoda</taxon>
        <taxon>Chromadorea</taxon>
        <taxon>Rhabditida</taxon>
        <taxon>Spirurina</taxon>
        <taxon>Oxyuridomorpha</taxon>
        <taxon>Oxyuroidea</taxon>
        <taxon>Oxyuridae</taxon>
        <taxon>Enterobius</taxon>
    </lineage>
</organism>
<accession>A0A158QAV9</accession>
<reference evidence="1 2" key="2">
    <citation type="submission" date="2018-10" db="EMBL/GenBank/DDBJ databases">
        <authorList>
            <consortium name="Pathogen Informatics"/>
        </authorList>
    </citation>
    <scope>NUCLEOTIDE SEQUENCE [LARGE SCALE GENOMIC DNA]</scope>
</reference>
<evidence type="ECO:0000313" key="3">
    <source>
        <dbReference type="WBParaSite" id="EVEC_0000709101-mRNA-1"/>
    </source>
</evidence>
<sequence length="789" mass="87633">MELLWERGFEVLISTGRGVALEYQAFSSQSSIYDFVAASDRKLFSDFFRADCNQFAIKTFRCRMLNLKQPTFVGYADYEVYAAQIFESRLYEKNFLESSSVIPEVSCALCVARLFDLSQTAAVDQKPHLKFTVNASMVIISAESRNLNFDFQQSDIINCNIKDLCIGDDRIIVERLSELSLSHSPEIRLQINNHLVQCKIRVLKHFDTESVMVLGCYIDRVVLNYKRSRSDGSDENLKVVSNEYRVDLTTSIADSTSSSYDNLPSLSLSNTNNKEKGTDALSRLCTTIFSEPDSVCEFESQVPDSNLGQFSNSRQTNSPTFMYGNEQGYSVSCSGDATDSVAGDETTVAVKAKKFRRSWQPKQRLLKQRQKAKKKNCATEIFQEPSVRPLDMQYASVASSSGTSGQNTLLKTLLQPCPVENGTVSYSNVMMTGNQGVCSKQFLLENNTSYAAQGPASGFSKPCSLISETVNEKPSKTSAVSHQPFLIYQSSVSSPVTAMQPSSCETIAVSDVATQGVLPGTMNSAYTIRTSSALCQERVFSGNVNSLLNQSPVVVFREQLQNSPVTASESAGQNSGNTIMIPQNQQLMQTGQMWATPRGSYIYRQPRLSYVQQQYNANQEVRVIPVEKILHSSHILQQEQPCKYSQLGVSPYTPYEQFPSSYYQPSEHCTTMDNSCDRYETGACMPQVAATRKWPKRPSFNTGRVRMSIRLPVKMMPSVEVPSVQSTVSVGQKAAEQNMFALDISPHEPTDPNLGSDATHPLNSAFMMPIELYDFNLGNGRVGAKKLKV</sequence>
<proteinExistence type="predicted"/>
<evidence type="ECO:0000313" key="2">
    <source>
        <dbReference type="Proteomes" id="UP000274131"/>
    </source>
</evidence>
<name>A0A158QAV9_ENTVE</name>